<protein>
    <recommendedName>
        <fullName evidence="3">CBS domain-containing protein</fullName>
    </recommendedName>
</protein>
<accession>A0ABY4SM10</accession>
<proteinExistence type="predicted"/>
<sequence>MRTALAGLCGPSGQRDRPSADGLLAVAGLQLQAYDPPASFADPRLDALCREAARRGLVITDVQGRLVGDLRAVSVNEVLPAFRGR</sequence>
<geneLocation type="plasmid" evidence="1 2">
    <name>B</name>
</geneLocation>
<keyword evidence="1" id="KW-0614">Plasmid</keyword>
<keyword evidence="2" id="KW-1185">Reference proteome</keyword>
<reference evidence="1" key="1">
    <citation type="submission" date="2022-05" db="EMBL/GenBank/DDBJ databases">
        <title>An RpoN-dependent PEP-CTERM gene is involved in floc formation of an Aquincola tertiaricarbonis strain.</title>
        <authorList>
            <person name="Qiu D."/>
            <person name="Xia M."/>
        </authorList>
    </citation>
    <scope>NUCLEOTIDE SEQUENCE</scope>
    <source>
        <strain evidence="1">RN12</strain>
        <plasmid evidence="1">B</plasmid>
    </source>
</reference>
<evidence type="ECO:0000313" key="1">
    <source>
        <dbReference type="EMBL" id="URI12036.1"/>
    </source>
</evidence>
<evidence type="ECO:0000313" key="2">
    <source>
        <dbReference type="Proteomes" id="UP001056201"/>
    </source>
</evidence>
<name>A0ABY4SM10_AQUTE</name>
<dbReference type="Proteomes" id="UP001056201">
    <property type="component" value="Plasmid B"/>
</dbReference>
<dbReference type="RefSeq" id="WP_250200206.1">
    <property type="nucleotide sequence ID" value="NZ_CP097638.1"/>
</dbReference>
<organism evidence="1 2">
    <name type="scientific">Aquincola tertiaricarbonis</name>
    <dbReference type="NCBI Taxonomy" id="391953"/>
    <lineage>
        <taxon>Bacteria</taxon>
        <taxon>Pseudomonadati</taxon>
        <taxon>Pseudomonadota</taxon>
        <taxon>Betaproteobacteria</taxon>
        <taxon>Burkholderiales</taxon>
        <taxon>Sphaerotilaceae</taxon>
        <taxon>Aquincola</taxon>
    </lineage>
</organism>
<dbReference type="EMBL" id="CP097638">
    <property type="protein sequence ID" value="URI12036.1"/>
    <property type="molecule type" value="Genomic_DNA"/>
</dbReference>
<evidence type="ECO:0008006" key="3">
    <source>
        <dbReference type="Google" id="ProtNLM"/>
    </source>
</evidence>
<gene>
    <name evidence="1" type="ORF">MW290_32865</name>
</gene>